<proteinExistence type="predicted"/>
<organism evidence="1 2">
    <name type="scientific">Metschnikowia pulcherrima</name>
    <dbReference type="NCBI Taxonomy" id="27326"/>
    <lineage>
        <taxon>Eukaryota</taxon>
        <taxon>Fungi</taxon>
        <taxon>Dikarya</taxon>
        <taxon>Ascomycota</taxon>
        <taxon>Saccharomycotina</taxon>
        <taxon>Pichiomycetes</taxon>
        <taxon>Metschnikowiaceae</taxon>
        <taxon>Metschnikowia</taxon>
    </lineage>
</organism>
<name>A0A8H7GQE2_9ASCO</name>
<dbReference type="EMBL" id="JACBPP010000006">
    <property type="protein sequence ID" value="KAF8000606.1"/>
    <property type="molecule type" value="Genomic_DNA"/>
</dbReference>
<gene>
    <name evidence="1" type="ORF">HF325_004395</name>
</gene>
<accession>A0A8H7GQE2</accession>
<reference evidence="1" key="1">
    <citation type="submission" date="2020-10" db="EMBL/GenBank/DDBJ databases">
        <title>The Whole-Genome Sequence of Metschnikowia persimmonesis, a Novel Endophytic Yeast Species Isolated from Medicinal Plant Diospyros kaki Thumb.</title>
        <authorList>
            <person name="Rahmat E."/>
            <person name="Kang Y."/>
        </authorList>
    </citation>
    <scope>NUCLEOTIDE SEQUENCE</scope>
    <source>
        <strain evidence="1">KIOM G15050</strain>
    </source>
</reference>
<protein>
    <submittedName>
        <fullName evidence="1">Uncharacterized protein</fullName>
    </submittedName>
</protein>
<keyword evidence="2" id="KW-1185">Reference proteome</keyword>
<evidence type="ECO:0000313" key="2">
    <source>
        <dbReference type="Proteomes" id="UP000649328"/>
    </source>
</evidence>
<dbReference type="AlphaFoldDB" id="A0A8H7GQE2"/>
<comment type="caution">
    <text evidence="1">The sequence shown here is derived from an EMBL/GenBank/DDBJ whole genome shotgun (WGS) entry which is preliminary data.</text>
</comment>
<sequence length="59" mass="6663">MGTRRTDYGSGTMFQDVNNPIIAGEPMKMTLSDIDRKDVVVLDRKLENSESLYGRVHGF</sequence>
<dbReference type="Proteomes" id="UP000649328">
    <property type="component" value="Unassembled WGS sequence"/>
</dbReference>
<evidence type="ECO:0000313" key="1">
    <source>
        <dbReference type="EMBL" id="KAF8000606.1"/>
    </source>
</evidence>